<comment type="pathway">
    <text evidence="1 8 13">Porphyrin-containing compound metabolism; protoporphyrin-IX biosynthesis; 5-aminolevulinate from L-glutamyl-tRNA(Glu): step 1/2.</text>
</comment>
<dbReference type="OrthoDB" id="110209at2"/>
<reference evidence="17 18" key="1">
    <citation type="journal article" date="2015" name="Genome Announc.">
        <title>Draft Genome Sequence of Clostridium tyrobutyricum Strain DIVETGP, Isolated from Cow's Milk for Grana Padano Production.</title>
        <authorList>
            <person name="Soggiu A."/>
            <person name="Piras C."/>
            <person name="Gaiarsa S."/>
            <person name="Sassera D."/>
            <person name="Roncada P."/>
            <person name="Bendixen E."/>
            <person name="Brasca M."/>
            <person name="Bonizzi L."/>
        </authorList>
    </citation>
    <scope>NUCLEOTIDE SEQUENCE [LARGE SCALE GENOMIC DNA]</scope>
    <source>
        <strain evidence="17 18">DIVETGP</strain>
    </source>
</reference>
<accession>W6N2K6</accession>
<gene>
    <name evidence="8" type="primary">hemA</name>
    <name evidence="17" type="ORF">CTDIVETGP_0351</name>
</gene>
<dbReference type="GeneID" id="29419557"/>
<dbReference type="Gene3D" id="3.30.460.30">
    <property type="entry name" value="Glutamyl-tRNA reductase, N-terminal domain"/>
    <property type="match status" value="1"/>
</dbReference>
<dbReference type="InterPro" id="IPR015895">
    <property type="entry name" value="4pyrrol_synth_GluRdtase_N"/>
</dbReference>
<evidence type="ECO:0000256" key="8">
    <source>
        <dbReference type="HAMAP-Rule" id="MF_00087"/>
    </source>
</evidence>
<dbReference type="PIRSF" id="PIRSF000445">
    <property type="entry name" value="4pyrrol_synth_GluRdtase"/>
    <property type="match status" value="1"/>
</dbReference>
<dbReference type="InterPro" id="IPR006151">
    <property type="entry name" value="Shikm_DH/Glu-tRNA_Rdtase"/>
</dbReference>
<dbReference type="InterPro" id="IPR018214">
    <property type="entry name" value="GluRdtase_CS"/>
</dbReference>
<keyword evidence="5 8" id="KW-0560">Oxidoreductase</keyword>
<comment type="function">
    <text evidence="8">Catalyzes the NADPH-dependent reduction of glutamyl-tRNA(Glu) to glutamate 1-semialdehyde (GSA).</text>
</comment>
<feature type="binding site" evidence="8 10">
    <location>
        <begin position="45"/>
        <end position="48"/>
    </location>
    <ligand>
        <name>substrate</name>
    </ligand>
</feature>
<dbReference type="NCBIfam" id="TIGR01035">
    <property type="entry name" value="hemA"/>
    <property type="match status" value="1"/>
</dbReference>
<name>W6N2K6_CLOTY</name>
<evidence type="ECO:0000256" key="7">
    <source>
        <dbReference type="ARBA" id="ARBA00047464"/>
    </source>
</evidence>
<dbReference type="EMBL" id="CBXI010000005">
    <property type="protein sequence ID" value="CDL90281.1"/>
    <property type="molecule type" value="Genomic_DNA"/>
</dbReference>
<dbReference type="HAMAP" id="MF_00087">
    <property type="entry name" value="Glu_tRNA_reductase"/>
    <property type="match status" value="1"/>
</dbReference>
<evidence type="ECO:0000313" key="18">
    <source>
        <dbReference type="Proteomes" id="UP000019482"/>
    </source>
</evidence>
<dbReference type="Pfam" id="PF00745">
    <property type="entry name" value="GlutR_dimer"/>
    <property type="match status" value="1"/>
</dbReference>
<protein>
    <recommendedName>
        <fullName evidence="3 8">Glutamyl-tRNA reductase</fullName>
        <shortName evidence="8">GluTR</shortName>
        <ecNumber evidence="3 8">1.2.1.70</ecNumber>
    </recommendedName>
</protein>
<comment type="miscellaneous">
    <text evidence="8">During catalysis, the active site Cys acts as a nucleophile attacking the alpha-carbonyl group of tRNA-bound glutamate with the formation of a thioester intermediate between enzyme and glutamate, and the concomitant release of tRNA(Glu). The thioester intermediate is finally reduced by direct hydride transfer from NADPH, to form the product GSA.</text>
</comment>
<evidence type="ECO:0000256" key="10">
    <source>
        <dbReference type="PIRSR" id="PIRSR000445-2"/>
    </source>
</evidence>
<dbReference type="GO" id="GO:0050661">
    <property type="term" value="F:NADP binding"/>
    <property type="evidence" value="ECO:0007669"/>
    <property type="project" value="InterPro"/>
</dbReference>
<evidence type="ECO:0000256" key="5">
    <source>
        <dbReference type="ARBA" id="ARBA00023002"/>
    </source>
</evidence>
<comment type="subunit">
    <text evidence="8">Homodimer.</text>
</comment>
<evidence type="ECO:0000259" key="15">
    <source>
        <dbReference type="Pfam" id="PF01488"/>
    </source>
</evidence>
<comment type="caution">
    <text evidence="17">The sequence shown here is derived from an EMBL/GenBank/DDBJ whole genome shotgun (WGS) entry which is preliminary data.</text>
</comment>
<dbReference type="Pfam" id="PF05201">
    <property type="entry name" value="GlutR_N"/>
    <property type="match status" value="1"/>
</dbReference>
<comment type="similarity">
    <text evidence="2 8 13">Belongs to the glutamyl-tRNA reductase family.</text>
</comment>
<evidence type="ECO:0000256" key="1">
    <source>
        <dbReference type="ARBA" id="ARBA00005059"/>
    </source>
</evidence>
<evidence type="ECO:0000256" key="2">
    <source>
        <dbReference type="ARBA" id="ARBA00005916"/>
    </source>
</evidence>
<dbReference type="Gene3D" id="3.40.50.720">
    <property type="entry name" value="NAD(P)-binding Rossmann-like Domain"/>
    <property type="match status" value="1"/>
</dbReference>
<dbReference type="InterPro" id="IPR000343">
    <property type="entry name" value="4pyrrol_synth_GluRdtase"/>
</dbReference>
<evidence type="ECO:0000256" key="13">
    <source>
        <dbReference type="RuleBase" id="RU000584"/>
    </source>
</evidence>
<dbReference type="InterPro" id="IPR036291">
    <property type="entry name" value="NAD(P)-bd_dom_sf"/>
</dbReference>
<evidence type="ECO:0000256" key="11">
    <source>
        <dbReference type="PIRSR" id="PIRSR000445-3"/>
    </source>
</evidence>
<keyword evidence="18" id="KW-1185">Reference proteome</keyword>
<feature type="binding site" evidence="8 10">
    <location>
        <position position="101"/>
    </location>
    <ligand>
        <name>substrate</name>
    </ligand>
</feature>
<dbReference type="PANTHER" id="PTHR43013">
    <property type="entry name" value="GLUTAMYL-TRNA REDUCTASE"/>
    <property type="match status" value="1"/>
</dbReference>
<dbReference type="SUPFAM" id="SSF69742">
    <property type="entry name" value="Glutamyl tRNA-reductase catalytic, N-terminal domain"/>
    <property type="match status" value="1"/>
</dbReference>
<evidence type="ECO:0000313" key="17">
    <source>
        <dbReference type="EMBL" id="CDL90281.1"/>
    </source>
</evidence>
<feature type="binding site" evidence="8 10">
    <location>
        <position position="112"/>
    </location>
    <ligand>
        <name>substrate</name>
    </ligand>
</feature>
<dbReference type="UniPathway" id="UPA00251">
    <property type="reaction ID" value="UER00316"/>
</dbReference>
<dbReference type="InterPro" id="IPR015896">
    <property type="entry name" value="4pyrrol_synth_GluRdtase_dimer"/>
</dbReference>
<evidence type="ECO:0000256" key="4">
    <source>
        <dbReference type="ARBA" id="ARBA00022857"/>
    </source>
</evidence>
<sequence>MIQLIGIKSECDIDIRQKFSIVSSSLEEKLKKLNKFVDSSLILSTCNRTEVYVDSDIQGKKLINMIFAELGWNLELTNYIFYVKDITAVKHLLEVSCGFHSKILGEDQILGQIKDSYLSGLKARTIKGRLQRLFQYAITCGKEFKNACEMYKIPVSSPSIVVKRALDSGFRRYMIIGFGKIGKLVLKYLVNSNAAVIYVVVRDLSKISDLERLQSEVKFITFNERKNYYEDIDCIVTCTSAPHSIISRQELPEKQLSIFDLAVPRDVDNDVFLLSNIKVYDIDDISRIDKNNKVMRKQKMAQYRYIIDKYIKKFIKWQTLNELSPEIQRIKNYGEEICEKRIKTFKNKRYTKDNEILARIMIQSTAKVYINRAIKLLKKEKLNGTEDNCLRFIDEIFCSNEK</sequence>
<feature type="site" description="Important for activity" evidence="8 12">
    <location>
        <position position="91"/>
    </location>
</feature>
<dbReference type="SUPFAM" id="SSF51735">
    <property type="entry name" value="NAD(P)-binding Rossmann-fold domains"/>
    <property type="match status" value="1"/>
</dbReference>
<dbReference type="AlphaFoldDB" id="W6N2K6"/>
<comment type="domain">
    <text evidence="8">Possesses an unusual extended V-shaped dimeric structure with each monomer consisting of three distinct domains arranged along a curved 'spinal' alpha-helix. The N-terminal catalytic domain specifically recognizes the glutamate moiety of the substrate. The second domain is the NADPH-binding domain, and the third C-terminal domain is responsible for dimerization.</text>
</comment>
<dbReference type="GO" id="GO:0019353">
    <property type="term" value="P:protoporphyrinogen IX biosynthetic process from glutamate"/>
    <property type="evidence" value="ECO:0007669"/>
    <property type="project" value="TreeGrafter"/>
</dbReference>
<evidence type="ECO:0000256" key="3">
    <source>
        <dbReference type="ARBA" id="ARBA00012970"/>
    </source>
</evidence>
<organism evidence="17 18">
    <name type="scientific">Clostridium tyrobutyricum DIVETGP</name>
    <dbReference type="NCBI Taxonomy" id="1408889"/>
    <lineage>
        <taxon>Bacteria</taxon>
        <taxon>Bacillati</taxon>
        <taxon>Bacillota</taxon>
        <taxon>Clostridia</taxon>
        <taxon>Eubacteriales</taxon>
        <taxon>Clostridiaceae</taxon>
        <taxon>Clostridium</taxon>
    </lineage>
</organism>
<feature type="binding site" evidence="8 11">
    <location>
        <begin position="177"/>
        <end position="182"/>
    </location>
    <ligand>
        <name>NADP(+)</name>
        <dbReference type="ChEBI" id="CHEBI:58349"/>
    </ligand>
</feature>
<dbReference type="RefSeq" id="WP_017752344.1">
    <property type="nucleotide sequence ID" value="NZ_CBXI010000005.1"/>
</dbReference>
<keyword evidence="6 8" id="KW-0627">Porphyrin biosynthesis</keyword>
<evidence type="ECO:0000256" key="12">
    <source>
        <dbReference type="PIRSR" id="PIRSR000445-4"/>
    </source>
</evidence>
<dbReference type="Pfam" id="PF01488">
    <property type="entry name" value="Shikimate_DH"/>
    <property type="match status" value="1"/>
</dbReference>
<dbReference type="PROSITE" id="PS00747">
    <property type="entry name" value="GLUTR"/>
    <property type="match status" value="1"/>
</dbReference>
<dbReference type="GO" id="GO:0008883">
    <property type="term" value="F:glutamyl-tRNA reductase activity"/>
    <property type="evidence" value="ECO:0007669"/>
    <property type="project" value="UniProtKB-UniRule"/>
</dbReference>
<feature type="domain" description="Quinate/shikimate 5-dehydrogenase/glutamyl-tRNA reductase" evidence="15">
    <location>
        <begin position="171"/>
        <end position="288"/>
    </location>
</feature>
<dbReference type="Proteomes" id="UP000019482">
    <property type="component" value="Unassembled WGS sequence"/>
</dbReference>
<evidence type="ECO:0000259" key="14">
    <source>
        <dbReference type="Pfam" id="PF00745"/>
    </source>
</evidence>
<keyword evidence="4 8" id="KW-0521">NADP</keyword>
<feature type="domain" description="Tetrapyrrole biosynthesis glutamyl-tRNA reductase dimerisation" evidence="14">
    <location>
        <begin position="303"/>
        <end position="397"/>
    </location>
</feature>
<evidence type="ECO:0000256" key="9">
    <source>
        <dbReference type="PIRSR" id="PIRSR000445-1"/>
    </source>
</evidence>
<evidence type="ECO:0000259" key="16">
    <source>
        <dbReference type="Pfam" id="PF05201"/>
    </source>
</evidence>
<proteinExistence type="inferred from homology"/>
<feature type="active site" description="Nucleophile" evidence="8 9">
    <location>
        <position position="46"/>
    </location>
</feature>
<dbReference type="InterPro" id="IPR036343">
    <property type="entry name" value="GluRdtase_N_sf"/>
</dbReference>
<evidence type="ECO:0000256" key="6">
    <source>
        <dbReference type="ARBA" id="ARBA00023244"/>
    </source>
</evidence>
<dbReference type="PANTHER" id="PTHR43013:SF1">
    <property type="entry name" value="GLUTAMYL-TRNA REDUCTASE"/>
    <property type="match status" value="1"/>
</dbReference>
<feature type="domain" description="Glutamyl-tRNA reductase N-terminal" evidence="16">
    <location>
        <begin position="10"/>
        <end position="146"/>
    </location>
</feature>
<comment type="catalytic activity">
    <reaction evidence="7 8 13">
        <text>(S)-4-amino-5-oxopentanoate + tRNA(Glu) + NADP(+) = L-glutamyl-tRNA(Glu) + NADPH + H(+)</text>
        <dbReference type="Rhea" id="RHEA:12344"/>
        <dbReference type="Rhea" id="RHEA-COMP:9663"/>
        <dbReference type="Rhea" id="RHEA-COMP:9680"/>
        <dbReference type="ChEBI" id="CHEBI:15378"/>
        <dbReference type="ChEBI" id="CHEBI:57501"/>
        <dbReference type="ChEBI" id="CHEBI:57783"/>
        <dbReference type="ChEBI" id="CHEBI:58349"/>
        <dbReference type="ChEBI" id="CHEBI:78442"/>
        <dbReference type="ChEBI" id="CHEBI:78520"/>
        <dbReference type="EC" id="1.2.1.70"/>
    </reaction>
</comment>
<feature type="binding site" evidence="8 10">
    <location>
        <begin position="106"/>
        <end position="108"/>
    </location>
    <ligand>
        <name>substrate</name>
    </ligand>
</feature>
<dbReference type="EC" id="1.2.1.70" evidence="3 8"/>